<dbReference type="EC" id="3.4.11.1" evidence="8"/>
<reference evidence="11" key="1">
    <citation type="submission" date="2016-10" db="EMBL/GenBank/DDBJ databases">
        <authorList>
            <person name="Varghese N."/>
        </authorList>
    </citation>
    <scope>NUCLEOTIDE SEQUENCE [LARGE SCALE GENOMIC DNA]</scope>
    <source>
        <strain evidence="11">DSM 20639</strain>
    </source>
</reference>
<feature type="binding site" evidence="8">
    <location>
        <position position="267"/>
    </location>
    <ligand>
        <name>Mn(2+)</name>
        <dbReference type="ChEBI" id="CHEBI:29035"/>
        <label>2</label>
    </ligand>
</feature>
<accession>A0A1G7AR22</accession>
<evidence type="ECO:0000256" key="7">
    <source>
        <dbReference type="ARBA" id="ARBA00049972"/>
    </source>
</evidence>
<comment type="catalytic activity">
    <reaction evidence="1 8">
        <text>Release of an N-terminal amino acid, Xaa-|-Yaa-, in which Xaa is preferably Leu, but may be other amino acids including Pro although not Arg or Lys, and Yaa may be Pro. Amino acid amides and methyl esters are also readily hydrolyzed, but rates on arylamides are exceedingly low.</text>
        <dbReference type="EC" id="3.4.11.1"/>
    </reaction>
</comment>
<gene>
    <name evidence="8" type="primary">pepA</name>
    <name evidence="10" type="ORF">SAMN05421878_10339</name>
</gene>
<dbReference type="InterPro" id="IPR011356">
    <property type="entry name" value="Leucine_aapep/pepB"/>
</dbReference>
<dbReference type="AlphaFoldDB" id="A0A1G7AR22"/>
<dbReference type="Gene3D" id="3.40.220.10">
    <property type="entry name" value="Leucine Aminopeptidase, subunit E, domain 1"/>
    <property type="match status" value="1"/>
</dbReference>
<dbReference type="InterPro" id="IPR000819">
    <property type="entry name" value="Peptidase_M17_C"/>
</dbReference>
<evidence type="ECO:0000256" key="8">
    <source>
        <dbReference type="HAMAP-Rule" id="MF_00181"/>
    </source>
</evidence>
<keyword evidence="8" id="KW-0963">Cytoplasm</keyword>
<keyword evidence="11" id="KW-1185">Reference proteome</keyword>
<comment type="subcellular location">
    <subcellularLocation>
        <location evidence="8">Cytoplasm</location>
    </subcellularLocation>
</comment>
<comment type="function">
    <text evidence="7 8">Presumably involved in the processing and regular turnover of intracellular proteins. Catalyzes the removal of unsubstituted N-terminal amino acids from various peptides.</text>
</comment>
<feature type="binding site" evidence="8">
    <location>
        <position position="262"/>
    </location>
    <ligand>
        <name>Mn(2+)</name>
        <dbReference type="ChEBI" id="CHEBI:29035"/>
        <label>2</label>
    </ligand>
</feature>
<evidence type="ECO:0000313" key="11">
    <source>
        <dbReference type="Proteomes" id="UP000182744"/>
    </source>
</evidence>
<feature type="binding site" evidence="8">
    <location>
        <position position="267"/>
    </location>
    <ligand>
        <name>Mn(2+)</name>
        <dbReference type="ChEBI" id="CHEBI:29035"/>
        <label>1</label>
    </ligand>
</feature>
<feature type="binding site" evidence="8">
    <location>
        <position position="344"/>
    </location>
    <ligand>
        <name>Mn(2+)</name>
        <dbReference type="ChEBI" id="CHEBI:29035"/>
        <label>1</label>
    </ligand>
</feature>
<evidence type="ECO:0000256" key="3">
    <source>
        <dbReference type="ARBA" id="ARBA00009528"/>
    </source>
</evidence>
<proteinExistence type="inferred from homology"/>
<dbReference type="GO" id="GO:0030145">
    <property type="term" value="F:manganese ion binding"/>
    <property type="evidence" value="ECO:0007669"/>
    <property type="project" value="UniProtKB-UniRule"/>
</dbReference>
<feature type="binding site" evidence="8">
    <location>
        <position position="285"/>
    </location>
    <ligand>
        <name>Mn(2+)</name>
        <dbReference type="ChEBI" id="CHEBI:29035"/>
        <label>2</label>
    </ligand>
</feature>
<evidence type="ECO:0000256" key="1">
    <source>
        <dbReference type="ARBA" id="ARBA00000135"/>
    </source>
</evidence>
<name>A0A1G7AR22_9ACTO</name>
<keyword evidence="4 8" id="KW-0031">Aminopeptidase</keyword>
<feature type="domain" description="Cytosol aminopeptidase" evidence="9">
    <location>
        <begin position="342"/>
        <end position="349"/>
    </location>
</feature>
<comment type="similarity">
    <text evidence="3 8">Belongs to the peptidase M17 family.</text>
</comment>
<organism evidence="10 11">
    <name type="scientific">Actinobaculum suis</name>
    <dbReference type="NCBI Taxonomy" id="1657"/>
    <lineage>
        <taxon>Bacteria</taxon>
        <taxon>Bacillati</taxon>
        <taxon>Actinomycetota</taxon>
        <taxon>Actinomycetes</taxon>
        <taxon>Actinomycetales</taxon>
        <taxon>Actinomycetaceae</taxon>
        <taxon>Actinobaculum</taxon>
    </lineage>
</organism>
<dbReference type="InterPro" id="IPR043472">
    <property type="entry name" value="Macro_dom-like"/>
</dbReference>
<dbReference type="EC" id="3.4.11.10" evidence="8"/>
<dbReference type="SUPFAM" id="SSF53187">
    <property type="entry name" value="Zn-dependent exopeptidases"/>
    <property type="match status" value="1"/>
</dbReference>
<dbReference type="GO" id="GO:0006508">
    <property type="term" value="P:proteolysis"/>
    <property type="evidence" value="ECO:0007669"/>
    <property type="project" value="UniProtKB-KW"/>
</dbReference>
<keyword evidence="5 8" id="KW-0645">Protease</keyword>
<evidence type="ECO:0000256" key="5">
    <source>
        <dbReference type="ARBA" id="ARBA00022670"/>
    </source>
</evidence>
<dbReference type="GO" id="GO:0070006">
    <property type="term" value="F:metalloaminopeptidase activity"/>
    <property type="evidence" value="ECO:0007669"/>
    <property type="project" value="InterPro"/>
</dbReference>
<dbReference type="HAMAP" id="MF_00181">
    <property type="entry name" value="Cytosol_peptidase_M17"/>
    <property type="match status" value="1"/>
</dbReference>
<dbReference type="CDD" id="cd00433">
    <property type="entry name" value="Peptidase_M17"/>
    <property type="match status" value="1"/>
</dbReference>
<dbReference type="PANTHER" id="PTHR11963:SF23">
    <property type="entry name" value="CYTOSOL AMINOPEPTIDASE"/>
    <property type="match status" value="1"/>
</dbReference>
<comment type="catalytic activity">
    <reaction evidence="2 8">
        <text>Release of an N-terminal amino acid, preferentially leucine, but not glutamic or aspartic acids.</text>
        <dbReference type="EC" id="3.4.11.10"/>
    </reaction>
</comment>
<dbReference type="PANTHER" id="PTHR11963">
    <property type="entry name" value="LEUCINE AMINOPEPTIDASE-RELATED"/>
    <property type="match status" value="1"/>
</dbReference>
<dbReference type="GO" id="GO:0005737">
    <property type="term" value="C:cytoplasm"/>
    <property type="evidence" value="ECO:0007669"/>
    <property type="project" value="UniProtKB-SubCell"/>
</dbReference>
<feature type="binding site" evidence="8">
    <location>
        <position position="346"/>
    </location>
    <ligand>
        <name>Mn(2+)</name>
        <dbReference type="ChEBI" id="CHEBI:29035"/>
        <label>1</label>
    </ligand>
</feature>
<dbReference type="SUPFAM" id="SSF52949">
    <property type="entry name" value="Macro domain-like"/>
    <property type="match status" value="1"/>
</dbReference>
<keyword evidence="8" id="KW-0464">Manganese</keyword>
<dbReference type="Proteomes" id="UP000182744">
    <property type="component" value="Unassembled WGS sequence"/>
</dbReference>
<dbReference type="Pfam" id="PF00883">
    <property type="entry name" value="Peptidase_M17"/>
    <property type="match status" value="1"/>
</dbReference>
<dbReference type="Gene3D" id="3.40.630.10">
    <property type="entry name" value="Zn peptidases"/>
    <property type="match status" value="1"/>
</dbReference>
<feature type="active site" evidence="8">
    <location>
        <position position="348"/>
    </location>
</feature>
<dbReference type="PROSITE" id="PS00631">
    <property type="entry name" value="CYTOSOL_AP"/>
    <property type="match status" value="1"/>
</dbReference>
<protein>
    <recommendedName>
        <fullName evidence="8">Probable cytosol aminopeptidase</fullName>
        <ecNumber evidence="8">3.4.11.1</ecNumber>
    </recommendedName>
    <alternativeName>
        <fullName evidence="8">Leucine aminopeptidase</fullName>
        <shortName evidence="8">LAP</shortName>
        <ecNumber evidence="8">3.4.11.10</ecNumber>
    </alternativeName>
    <alternativeName>
        <fullName evidence="8">Leucyl aminopeptidase</fullName>
    </alternativeName>
</protein>
<dbReference type="EMBL" id="FNAU01000003">
    <property type="protein sequence ID" value="SDE17182.1"/>
    <property type="molecule type" value="Genomic_DNA"/>
</dbReference>
<evidence type="ECO:0000256" key="6">
    <source>
        <dbReference type="ARBA" id="ARBA00022801"/>
    </source>
</evidence>
<evidence type="ECO:0000259" key="9">
    <source>
        <dbReference type="PROSITE" id="PS00631"/>
    </source>
</evidence>
<sequence length="504" mass="53891">MRRCGASATFEGMSNHVPDTEELSPILVLGYKVAENPQLSGPAFQGYEATATELNTAIKAMPDYDKPGTMSVFAVPQELARRCIAIALPAEPSLADLREAAGQALRRKDVSGKVLLQMPYQNMEELQAIVEGANLGRYRPTLFKKQPEITAIEVFTEGEEEATAQAIAAAERLASAQNMVRDLVNMPGSYLNPEFFYTISEILDEETDDEISVKTWNVEDLLEDDCGGLIGVGAGSQFPPCLIRLEWAGGENPQGHVALVGKGITYDSGGMSLKPSQGLVSMKSDMAGAATVMETVRLAAARKMPVRVTAWLAVAENMLSSTAQRVDDIITMPNGKTVEVNNTDAEGRLVLADALCLAVREEPDAVIDIATLTGAQIAALGSRTAGLMGSDEVVDAVFEASQQAGESAWPMPLPNHLRKSLDSEVADLQNSGSRYGGMLVGGLFLKEFVGDTPWCHIDIAGPSFNSEEPWGYTPKGGTGYGVRTLITYLENIAKKSAAAPAENK</sequence>
<dbReference type="PRINTS" id="PR00481">
    <property type="entry name" value="LAMNOPPTDASE"/>
</dbReference>
<evidence type="ECO:0000256" key="4">
    <source>
        <dbReference type="ARBA" id="ARBA00022438"/>
    </source>
</evidence>
<dbReference type="InterPro" id="IPR023042">
    <property type="entry name" value="Peptidase_M17_leu_NH2_pept"/>
</dbReference>
<evidence type="ECO:0000256" key="2">
    <source>
        <dbReference type="ARBA" id="ARBA00000967"/>
    </source>
</evidence>
<evidence type="ECO:0000313" key="10">
    <source>
        <dbReference type="EMBL" id="SDE17182.1"/>
    </source>
</evidence>
<keyword evidence="8" id="KW-0479">Metal-binding</keyword>
<comment type="cofactor">
    <cofactor evidence="8">
        <name>Mn(2+)</name>
        <dbReference type="ChEBI" id="CHEBI:29035"/>
    </cofactor>
    <text evidence="8">Binds 2 manganese ions per subunit.</text>
</comment>
<feature type="binding site" evidence="8">
    <location>
        <position position="346"/>
    </location>
    <ligand>
        <name>Mn(2+)</name>
        <dbReference type="ChEBI" id="CHEBI:29035"/>
        <label>2</label>
    </ligand>
</feature>
<keyword evidence="6 8" id="KW-0378">Hydrolase</keyword>
<dbReference type="NCBIfam" id="NF002073">
    <property type="entry name" value="PRK00913.1-2"/>
    <property type="match status" value="1"/>
</dbReference>
<feature type="active site" evidence="8">
    <location>
        <position position="274"/>
    </location>
</feature>